<name>A0A8D8PPG1_9HEMI</name>
<dbReference type="EMBL" id="HBUF01014041">
    <property type="protein sequence ID" value="CAG6609054.1"/>
    <property type="molecule type" value="Transcribed_RNA"/>
</dbReference>
<dbReference type="Pfam" id="PF01541">
    <property type="entry name" value="GIY-YIG"/>
    <property type="match status" value="1"/>
</dbReference>
<organism evidence="2">
    <name type="scientific">Cacopsylla melanoneura</name>
    <dbReference type="NCBI Taxonomy" id="428564"/>
    <lineage>
        <taxon>Eukaryota</taxon>
        <taxon>Metazoa</taxon>
        <taxon>Ecdysozoa</taxon>
        <taxon>Arthropoda</taxon>
        <taxon>Hexapoda</taxon>
        <taxon>Insecta</taxon>
        <taxon>Pterygota</taxon>
        <taxon>Neoptera</taxon>
        <taxon>Paraneoptera</taxon>
        <taxon>Hemiptera</taxon>
        <taxon>Sternorrhyncha</taxon>
        <taxon>Psylloidea</taxon>
        <taxon>Psyllidae</taxon>
        <taxon>Psyllinae</taxon>
        <taxon>Cacopsylla</taxon>
    </lineage>
</organism>
<accession>A0A8D8PPG1</accession>
<dbReference type="Gene3D" id="3.40.1440.10">
    <property type="entry name" value="GIY-YIG endonuclease"/>
    <property type="match status" value="1"/>
</dbReference>
<dbReference type="AlphaFoldDB" id="A0A8D8PPG1"/>
<evidence type="ECO:0000313" key="2">
    <source>
        <dbReference type="EMBL" id="CAG6609055.1"/>
    </source>
</evidence>
<dbReference type="InterPro" id="IPR000305">
    <property type="entry name" value="GIY-YIG_endonuc"/>
</dbReference>
<dbReference type="PROSITE" id="PS50164">
    <property type="entry name" value="GIY_YIG"/>
    <property type="match status" value="1"/>
</dbReference>
<reference evidence="2" key="1">
    <citation type="submission" date="2021-05" db="EMBL/GenBank/DDBJ databases">
        <authorList>
            <person name="Alioto T."/>
            <person name="Alioto T."/>
            <person name="Gomez Garrido J."/>
        </authorList>
    </citation>
    <scope>NUCLEOTIDE SEQUENCE</scope>
</reference>
<sequence length="124" mass="14430">MPPVYYSFPYLGETSFKIEKTIKNIIPTIKFGHQSSNSLKSNFFSNLKDSIKKDDNSGIVYQLDCKDCPSTYIGESGQFLKKRMYQHRYDIKNDKTTTALATHAFENNHEFNFDEVKIVEKEQN</sequence>
<feature type="domain" description="GIY-YIG" evidence="1">
    <location>
        <begin position="56"/>
        <end position="124"/>
    </location>
</feature>
<evidence type="ECO:0000259" key="1">
    <source>
        <dbReference type="PROSITE" id="PS50164"/>
    </source>
</evidence>
<dbReference type="CDD" id="cd10442">
    <property type="entry name" value="GIY-YIG_PLEs"/>
    <property type="match status" value="1"/>
</dbReference>
<proteinExistence type="predicted"/>
<dbReference type="InterPro" id="IPR035901">
    <property type="entry name" value="GIY-YIG_endonuc_sf"/>
</dbReference>
<protein>
    <recommendedName>
        <fullName evidence="1">GIY-YIG domain-containing protein</fullName>
    </recommendedName>
</protein>
<dbReference type="EMBL" id="HBUF01014042">
    <property type="protein sequence ID" value="CAG6609055.1"/>
    <property type="molecule type" value="Transcribed_RNA"/>
</dbReference>